<gene>
    <name evidence="1" type="ORF">C5F50_04980</name>
</gene>
<proteinExistence type="predicted"/>
<dbReference type="Proteomes" id="UP000509478">
    <property type="component" value="Chromosome"/>
</dbReference>
<dbReference type="AlphaFoldDB" id="A0A7D5R1D0"/>
<dbReference type="EMBL" id="CP026995">
    <property type="protein sequence ID" value="QLH06496.1"/>
    <property type="molecule type" value="Genomic_DNA"/>
</dbReference>
<dbReference type="KEGG" id="nue:C5F50_04980"/>
<organism evidence="1 2">
    <name type="scientific">Nitrosopumilus ureiphilus</name>
    <dbReference type="NCBI Taxonomy" id="1470067"/>
    <lineage>
        <taxon>Archaea</taxon>
        <taxon>Nitrososphaerota</taxon>
        <taxon>Nitrososphaeria</taxon>
        <taxon>Nitrosopumilales</taxon>
        <taxon>Nitrosopumilaceae</taxon>
        <taxon>Nitrosopumilus</taxon>
    </lineage>
</organism>
<sequence length="246" mass="28060">MKYVGILFSFVIISAPLAFAQPQNFTPGQIELPDRCYSPTQIGTARVIDPDANTDSEKIETVQISVWSDRDLEKRTPMATETGTNTGVFEASIFFRVTDEAASQRIRAFEGDTIYAQYYDLTLPFSTSDEYTIIDAAIMGRVQPDSWWGENWTDMLLQNNVKIVYDPCMAEFMNKIGKDDPRFDLIDIEYPSPLKQFKSGILFNEIVCKEDHHLMLKPTEFPIPVCVTQSTFAELIKRGWGMTHRI</sequence>
<reference evidence="1 2" key="1">
    <citation type="submission" date="2018-02" db="EMBL/GenBank/DDBJ databases">
        <title>Complete genome of Nitrosopumilus ureaphilus PS0.</title>
        <authorList>
            <person name="Qin W."/>
            <person name="Zheng Y."/>
            <person name="Stahl D.A."/>
        </authorList>
    </citation>
    <scope>NUCLEOTIDE SEQUENCE [LARGE SCALE GENOMIC DNA]</scope>
    <source>
        <strain evidence="1 2">PS0</strain>
    </source>
</reference>
<evidence type="ECO:0000313" key="2">
    <source>
        <dbReference type="Proteomes" id="UP000509478"/>
    </source>
</evidence>
<dbReference type="OrthoDB" id="12289at2157"/>
<dbReference type="RefSeq" id="WP_179372577.1">
    <property type="nucleotide sequence ID" value="NZ_CP026995.1"/>
</dbReference>
<accession>A0A7D5R1D0</accession>
<name>A0A7D5R1D0_9ARCH</name>
<keyword evidence="2" id="KW-1185">Reference proteome</keyword>
<dbReference type="GeneID" id="56067403"/>
<protein>
    <submittedName>
        <fullName evidence="1">Uncharacterized protein</fullName>
    </submittedName>
</protein>
<evidence type="ECO:0000313" key="1">
    <source>
        <dbReference type="EMBL" id="QLH06496.1"/>
    </source>
</evidence>